<dbReference type="KEGG" id="cchl:FPL14_06005"/>
<dbReference type="EMBL" id="CP041969">
    <property type="protein sequence ID" value="QMV40810.1"/>
    <property type="molecule type" value="Genomic_DNA"/>
</dbReference>
<reference evidence="2 3" key="1">
    <citation type="submission" date="2019-07" db="EMBL/GenBank/DDBJ databases">
        <authorList>
            <person name="Kim J.K."/>
            <person name="Cheong H.-M."/>
            <person name="Choi Y."/>
            <person name="Hwang K.J."/>
            <person name="Lee S."/>
            <person name="Choi C."/>
        </authorList>
    </citation>
    <scope>NUCLEOTIDE SEQUENCE [LARGE SCALE GENOMIC DNA]</scope>
    <source>
        <strain evidence="2 3">KS 22</strain>
    </source>
</reference>
<dbReference type="Proteomes" id="UP000515679">
    <property type="component" value="Chromosome"/>
</dbReference>
<dbReference type="RefSeq" id="WP_182302167.1">
    <property type="nucleotide sequence ID" value="NZ_CP041969.1"/>
</dbReference>
<evidence type="ECO:0000313" key="3">
    <source>
        <dbReference type="Proteomes" id="UP000515679"/>
    </source>
</evidence>
<name>A0A7G5BV26_9BACL</name>
<proteinExistence type="predicted"/>
<sequence>MKRIKRTSRYRIVGKKKVPIVTRKLSRGAAKPVRRGKIRSGKGKPRLRKRLIRRRGKVRMHKGAGGTSGKGGGSIHKAAFNQAYSEGYNEGFTKGFEDGHQLAYEQQV</sequence>
<protein>
    <submittedName>
        <fullName evidence="2">Uncharacterized protein</fullName>
    </submittedName>
</protein>
<feature type="region of interest" description="Disordered" evidence="1">
    <location>
        <begin position="25"/>
        <end position="45"/>
    </location>
</feature>
<feature type="compositionally biased region" description="Gly residues" evidence="1">
    <location>
        <begin position="63"/>
        <end position="74"/>
    </location>
</feature>
<evidence type="ECO:0000256" key="1">
    <source>
        <dbReference type="SAM" id="MobiDB-lite"/>
    </source>
</evidence>
<keyword evidence="3" id="KW-1185">Reference proteome</keyword>
<feature type="compositionally biased region" description="Basic residues" evidence="1">
    <location>
        <begin position="32"/>
        <end position="45"/>
    </location>
</feature>
<dbReference type="AlphaFoldDB" id="A0A7G5BV26"/>
<feature type="region of interest" description="Disordered" evidence="1">
    <location>
        <begin position="56"/>
        <end position="75"/>
    </location>
</feature>
<accession>A0A7G5BV26</accession>
<gene>
    <name evidence="2" type="ORF">FPL14_06005</name>
</gene>
<evidence type="ECO:0000313" key="2">
    <source>
        <dbReference type="EMBL" id="QMV40810.1"/>
    </source>
</evidence>
<organism evidence="2 3">
    <name type="scientific">Cohnella cholangitidis</name>
    <dbReference type="NCBI Taxonomy" id="2598458"/>
    <lineage>
        <taxon>Bacteria</taxon>
        <taxon>Bacillati</taxon>
        <taxon>Bacillota</taxon>
        <taxon>Bacilli</taxon>
        <taxon>Bacillales</taxon>
        <taxon>Paenibacillaceae</taxon>
        <taxon>Cohnella</taxon>
    </lineage>
</organism>